<comment type="caution">
    <text evidence="1">The sequence shown here is derived from an EMBL/GenBank/DDBJ whole genome shotgun (WGS) entry which is preliminary data.</text>
</comment>
<reference evidence="1 2" key="1">
    <citation type="submission" date="2020-08" db="EMBL/GenBank/DDBJ databases">
        <authorList>
            <person name="Koutsovoulos G."/>
            <person name="Danchin GJ E."/>
        </authorList>
    </citation>
    <scope>NUCLEOTIDE SEQUENCE [LARGE SCALE GENOMIC DNA]</scope>
</reference>
<name>A0A6V7UGA6_MELEN</name>
<dbReference type="EMBL" id="CAJEWN010000066">
    <property type="protein sequence ID" value="CAD2157438.1"/>
    <property type="molecule type" value="Genomic_DNA"/>
</dbReference>
<dbReference type="AlphaFoldDB" id="A0A6V7UGA6"/>
<evidence type="ECO:0000313" key="2">
    <source>
        <dbReference type="Proteomes" id="UP000580250"/>
    </source>
</evidence>
<sequence>MSRLRRSIFLWMNISLIKLNVEERNLFNVGEEASNQEKVESCVDDQNQIVVEEQNKICENYINQINLNELPFDLNKEPCEEE</sequence>
<proteinExistence type="predicted"/>
<dbReference type="Proteomes" id="UP000580250">
    <property type="component" value="Unassembled WGS sequence"/>
</dbReference>
<protein>
    <submittedName>
        <fullName evidence="1">Uncharacterized protein</fullName>
    </submittedName>
</protein>
<evidence type="ECO:0000313" key="1">
    <source>
        <dbReference type="EMBL" id="CAD2157438.1"/>
    </source>
</evidence>
<accession>A0A6V7UGA6</accession>
<organism evidence="1 2">
    <name type="scientific">Meloidogyne enterolobii</name>
    <name type="common">Root-knot nematode worm</name>
    <name type="synonym">Meloidogyne mayaguensis</name>
    <dbReference type="NCBI Taxonomy" id="390850"/>
    <lineage>
        <taxon>Eukaryota</taxon>
        <taxon>Metazoa</taxon>
        <taxon>Ecdysozoa</taxon>
        <taxon>Nematoda</taxon>
        <taxon>Chromadorea</taxon>
        <taxon>Rhabditida</taxon>
        <taxon>Tylenchina</taxon>
        <taxon>Tylenchomorpha</taxon>
        <taxon>Tylenchoidea</taxon>
        <taxon>Meloidogynidae</taxon>
        <taxon>Meloidogyninae</taxon>
        <taxon>Meloidogyne</taxon>
    </lineage>
</organism>
<gene>
    <name evidence="1" type="ORF">MENT_LOCUS12625</name>
</gene>